<proteinExistence type="predicted"/>
<name>A0ABP6X7J0_9ACTN</name>
<comment type="caution">
    <text evidence="1">The sequence shown here is derived from an EMBL/GenBank/DDBJ whole genome shotgun (WGS) entry which is preliminary data.</text>
</comment>
<keyword evidence="2" id="KW-1185">Reference proteome</keyword>
<gene>
    <name evidence="1" type="ORF">GCM10022197_17670</name>
</gene>
<dbReference type="Proteomes" id="UP001500767">
    <property type="component" value="Unassembled WGS sequence"/>
</dbReference>
<evidence type="ECO:0000313" key="1">
    <source>
        <dbReference type="EMBL" id="GAA3562505.1"/>
    </source>
</evidence>
<dbReference type="RefSeq" id="WP_204911327.1">
    <property type="nucleotide sequence ID" value="NZ_BAAAYR010000001.1"/>
</dbReference>
<reference evidence="2" key="1">
    <citation type="journal article" date="2019" name="Int. J. Syst. Evol. Microbiol.">
        <title>The Global Catalogue of Microorganisms (GCM) 10K type strain sequencing project: providing services to taxonomists for standard genome sequencing and annotation.</title>
        <authorList>
            <consortium name="The Broad Institute Genomics Platform"/>
            <consortium name="The Broad Institute Genome Sequencing Center for Infectious Disease"/>
            <person name="Wu L."/>
            <person name="Ma J."/>
        </authorList>
    </citation>
    <scope>NUCLEOTIDE SEQUENCE [LARGE SCALE GENOMIC DNA]</scope>
    <source>
        <strain evidence="2">JCM 16540</strain>
    </source>
</reference>
<evidence type="ECO:0000313" key="2">
    <source>
        <dbReference type="Proteomes" id="UP001500767"/>
    </source>
</evidence>
<dbReference type="EMBL" id="BAAAYR010000001">
    <property type="protein sequence ID" value="GAA3562505.1"/>
    <property type="molecule type" value="Genomic_DNA"/>
</dbReference>
<organism evidence="1 2">
    <name type="scientific">Microlunatus spumicola</name>
    <dbReference type="NCBI Taxonomy" id="81499"/>
    <lineage>
        <taxon>Bacteria</taxon>
        <taxon>Bacillati</taxon>
        <taxon>Actinomycetota</taxon>
        <taxon>Actinomycetes</taxon>
        <taxon>Propionibacteriales</taxon>
        <taxon>Propionibacteriaceae</taxon>
        <taxon>Microlunatus</taxon>
    </lineage>
</organism>
<sequence length="74" mass="8304">MPNLPQPVVSTAWRYKNEPTKIHYRAYWPDGKPRHLIAKEGEALYRVLDAQLQALGYTAPASAEADPEATPVDE</sequence>
<protein>
    <submittedName>
        <fullName evidence="1">Uncharacterized protein</fullName>
    </submittedName>
</protein>
<accession>A0ABP6X7J0</accession>